<accession>A0A382TR14</accession>
<proteinExistence type="predicted"/>
<name>A0A382TR14_9ZZZZ</name>
<gene>
    <name evidence="2" type="ORF">METZ01_LOCUS377344</name>
</gene>
<organism evidence="2">
    <name type="scientific">marine metagenome</name>
    <dbReference type="NCBI Taxonomy" id="408172"/>
    <lineage>
        <taxon>unclassified sequences</taxon>
        <taxon>metagenomes</taxon>
        <taxon>ecological metagenomes</taxon>
    </lineage>
</organism>
<feature type="compositionally biased region" description="Polar residues" evidence="1">
    <location>
        <begin position="1"/>
        <end position="15"/>
    </location>
</feature>
<reference evidence="2" key="1">
    <citation type="submission" date="2018-05" db="EMBL/GenBank/DDBJ databases">
        <authorList>
            <person name="Lanie J.A."/>
            <person name="Ng W.-L."/>
            <person name="Kazmierczak K.M."/>
            <person name="Andrzejewski T.M."/>
            <person name="Davidsen T.M."/>
            <person name="Wayne K.J."/>
            <person name="Tettelin H."/>
            <person name="Glass J.I."/>
            <person name="Rusch D."/>
            <person name="Podicherti R."/>
            <person name="Tsui H.-C.T."/>
            <person name="Winkler M.E."/>
        </authorList>
    </citation>
    <scope>NUCLEOTIDE SEQUENCE</scope>
</reference>
<protein>
    <submittedName>
        <fullName evidence="2">Uncharacterized protein</fullName>
    </submittedName>
</protein>
<evidence type="ECO:0000256" key="1">
    <source>
        <dbReference type="SAM" id="MobiDB-lite"/>
    </source>
</evidence>
<feature type="non-terminal residue" evidence="2">
    <location>
        <position position="58"/>
    </location>
</feature>
<dbReference type="AlphaFoldDB" id="A0A382TR14"/>
<dbReference type="EMBL" id="UINC01138506">
    <property type="protein sequence ID" value="SVD24490.1"/>
    <property type="molecule type" value="Genomic_DNA"/>
</dbReference>
<evidence type="ECO:0000313" key="2">
    <source>
        <dbReference type="EMBL" id="SVD24490.1"/>
    </source>
</evidence>
<sequence length="58" mass="6524">MAQQPIEFDSNSDGSVSAYPDRTQPKIKVRELLLSEILTKVHGAKTKAQKIKILQEED</sequence>
<feature type="region of interest" description="Disordered" evidence="1">
    <location>
        <begin position="1"/>
        <end position="22"/>
    </location>
</feature>